<name>A0A511HHZ9_9BACT</name>
<evidence type="ECO:0000259" key="2">
    <source>
        <dbReference type="Pfam" id="PF13546"/>
    </source>
</evidence>
<feature type="domain" description="Transposase IS701-like DDE" evidence="2">
    <location>
        <begin position="21"/>
        <end position="258"/>
    </location>
</feature>
<dbReference type="AlphaFoldDB" id="A0A511HHZ9"/>
<evidence type="ECO:0000313" key="5">
    <source>
        <dbReference type="Proteomes" id="UP000198717"/>
    </source>
</evidence>
<evidence type="ECO:0000313" key="3">
    <source>
        <dbReference type="EMBL" id="GEL73193.1"/>
    </source>
</evidence>
<dbReference type="EMBL" id="BJVY01000031">
    <property type="protein sequence ID" value="GEL73193.1"/>
    <property type="molecule type" value="Genomic_DNA"/>
</dbReference>
<evidence type="ECO:0000256" key="1">
    <source>
        <dbReference type="SAM" id="MobiDB-lite"/>
    </source>
</evidence>
<dbReference type="InterPro" id="IPR012337">
    <property type="entry name" value="RNaseH-like_sf"/>
</dbReference>
<dbReference type="Proteomes" id="UP000321224">
    <property type="component" value="Unassembled WGS sequence"/>
</dbReference>
<reference evidence="3 6" key="2">
    <citation type="submission" date="2019-07" db="EMBL/GenBank/DDBJ databases">
        <title>Whole genome shotgun sequence of Myxococcus virescens NBRC 100334.</title>
        <authorList>
            <person name="Hosoyama A."/>
            <person name="Uohara A."/>
            <person name="Ohji S."/>
            <person name="Ichikawa N."/>
        </authorList>
    </citation>
    <scope>NUCLEOTIDE SEQUENCE [LARGE SCALE GENOMIC DNA]</scope>
    <source>
        <strain evidence="3 6">NBRC 100334</strain>
    </source>
</reference>
<dbReference type="InterPro" id="IPR039365">
    <property type="entry name" value="IS701-like"/>
</dbReference>
<dbReference type="SUPFAM" id="SSF53098">
    <property type="entry name" value="Ribonuclease H-like"/>
    <property type="match status" value="1"/>
</dbReference>
<dbReference type="Pfam" id="PF13546">
    <property type="entry name" value="DDE_5"/>
    <property type="match status" value="1"/>
</dbReference>
<evidence type="ECO:0000313" key="4">
    <source>
        <dbReference type="EMBL" id="SDD64149.1"/>
    </source>
</evidence>
<feature type="compositionally biased region" description="Polar residues" evidence="1">
    <location>
        <begin position="254"/>
        <end position="267"/>
    </location>
</feature>
<feature type="region of interest" description="Disordered" evidence="1">
    <location>
        <begin position="234"/>
        <end position="267"/>
    </location>
</feature>
<organism evidence="3 6">
    <name type="scientific">Myxococcus virescens</name>
    <dbReference type="NCBI Taxonomy" id="83456"/>
    <lineage>
        <taxon>Bacteria</taxon>
        <taxon>Pseudomonadati</taxon>
        <taxon>Myxococcota</taxon>
        <taxon>Myxococcia</taxon>
        <taxon>Myxococcales</taxon>
        <taxon>Cystobacterineae</taxon>
        <taxon>Myxococcaceae</taxon>
        <taxon>Myxococcus</taxon>
    </lineage>
</organism>
<accession>A0A511HHZ9</accession>
<proteinExistence type="predicted"/>
<dbReference type="PANTHER" id="PTHR33627:SF1">
    <property type="entry name" value="TRANSPOSASE"/>
    <property type="match status" value="1"/>
</dbReference>
<dbReference type="NCBIfam" id="NF033540">
    <property type="entry name" value="transpos_IS701"/>
    <property type="match status" value="1"/>
</dbReference>
<comment type="caution">
    <text evidence="3">The sequence shown here is derived from an EMBL/GenBank/DDBJ whole genome shotgun (WGS) entry which is preliminary data.</text>
</comment>
<dbReference type="RefSeq" id="WP_244171490.1">
    <property type="nucleotide sequence ID" value="NZ_BJVY01000031.1"/>
</dbReference>
<keyword evidence="5" id="KW-1185">Reference proteome</keyword>
<gene>
    <name evidence="3" type="ORF">MVI01_49770</name>
    <name evidence="4" type="ORF">SAMN04488504_10285</name>
</gene>
<dbReference type="PANTHER" id="PTHR33627">
    <property type="entry name" value="TRANSPOSASE"/>
    <property type="match status" value="1"/>
</dbReference>
<evidence type="ECO:0000313" key="6">
    <source>
        <dbReference type="Proteomes" id="UP000321224"/>
    </source>
</evidence>
<reference evidence="4 5" key="1">
    <citation type="submission" date="2016-10" db="EMBL/GenBank/DDBJ databases">
        <authorList>
            <person name="Varghese N."/>
            <person name="Submissions S."/>
        </authorList>
    </citation>
    <scope>NUCLEOTIDE SEQUENCE [LARGE SCALE GENOMIC DNA]</scope>
    <source>
        <strain evidence="4 5">DSM 2260</strain>
    </source>
</reference>
<dbReference type="InterPro" id="IPR038721">
    <property type="entry name" value="IS701-like_DDE_dom"/>
</dbReference>
<sequence>MTPTQLRKLDRELSEFLDSMTEGMGRTERRRALGGYLTGLLLDGERKSIEPMAARLVEAPEQTEAMRQRLQQCVSGAAWDDSEMRRRLARQLECEPPGLEALVIDDTGLPKKGVHSVGVARQYSGTLGRTENCQVAVSLHVAGEKGSGCIAMQLYLPEEWTRSRKRCKAAGVASGVKFQKKWQIALSQLDDALAWGVRRHLVLADAGYGDAREFRDGVRERGLHYLMGVQGTHKVWPPGAKPRQPQRALGQNGRPRTSSGAVTHVTG</sequence>
<dbReference type="EMBL" id="FNAJ01000002">
    <property type="protein sequence ID" value="SDD64149.1"/>
    <property type="molecule type" value="Genomic_DNA"/>
</dbReference>
<protein>
    <submittedName>
        <fullName evidence="4">SRSO17 transposase</fullName>
    </submittedName>
</protein>
<dbReference type="Proteomes" id="UP000198717">
    <property type="component" value="Unassembled WGS sequence"/>
</dbReference>